<keyword evidence="4" id="KW-0808">Transferase</keyword>
<keyword evidence="9" id="KW-1015">Disulfide bond</keyword>
<feature type="domain" description="Bulb-type lectin" evidence="15">
    <location>
        <begin position="187"/>
        <end position="311"/>
    </location>
</feature>
<dbReference type="SUPFAM" id="SSF56112">
    <property type="entry name" value="Protein kinase-like (PK-like)"/>
    <property type="match status" value="1"/>
</dbReference>
<feature type="transmembrane region" description="Helical" evidence="13">
    <location>
        <begin position="586"/>
        <end position="607"/>
    </location>
</feature>
<dbReference type="AlphaFoldDB" id="A0A8J5LPU5"/>
<keyword evidence="13" id="KW-0812">Transmembrane</keyword>
<evidence type="ECO:0000256" key="7">
    <source>
        <dbReference type="ARBA" id="ARBA00022777"/>
    </source>
</evidence>
<evidence type="ECO:0000256" key="13">
    <source>
        <dbReference type="SAM" id="Phobius"/>
    </source>
</evidence>
<dbReference type="GO" id="GO:0048544">
    <property type="term" value="P:recognition of pollen"/>
    <property type="evidence" value="ECO:0007669"/>
    <property type="project" value="InterPro"/>
</dbReference>
<dbReference type="Pfam" id="PF00954">
    <property type="entry name" value="S_locus_glycop"/>
    <property type="match status" value="1"/>
</dbReference>
<keyword evidence="2" id="KW-1003">Cell membrane</keyword>
<dbReference type="InterPro" id="IPR001480">
    <property type="entry name" value="Bulb-type_lectin_dom"/>
</dbReference>
<keyword evidence="5" id="KW-0732">Signal</keyword>
<feature type="region of interest" description="Disordered" evidence="12">
    <location>
        <begin position="1"/>
        <end position="42"/>
    </location>
</feature>
<evidence type="ECO:0000256" key="10">
    <source>
        <dbReference type="ARBA" id="ARBA00023180"/>
    </source>
</evidence>
<dbReference type="Gene3D" id="2.90.10.10">
    <property type="entry name" value="Bulb-type lectin domain"/>
    <property type="match status" value="1"/>
</dbReference>
<dbReference type="Pfam" id="PF08276">
    <property type="entry name" value="PAN_2"/>
    <property type="match status" value="1"/>
</dbReference>
<dbReference type="InterPro" id="IPR036426">
    <property type="entry name" value="Bulb-type_lectin_dom_sf"/>
</dbReference>
<dbReference type="GO" id="GO:0051707">
    <property type="term" value="P:response to other organism"/>
    <property type="evidence" value="ECO:0007669"/>
    <property type="project" value="UniProtKB-ARBA"/>
</dbReference>
<evidence type="ECO:0008006" key="19">
    <source>
        <dbReference type="Google" id="ProtNLM"/>
    </source>
</evidence>
<dbReference type="GO" id="GO:0004674">
    <property type="term" value="F:protein serine/threonine kinase activity"/>
    <property type="evidence" value="ECO:0007669"/>
    <property type="project" value="UniProtKB-KW"/>
</dbReference>
<accession>A0A8J5LPU5</accession>
<feature type="binding site" evidence="11">
    <location>
        <position position="676"/>
    </location>
    <ligand>
        <name>ATP</name>
        <dbReference type="ChEBI" id="CHEBI:30616"/>
    </ligand>
</feature>
<keyword evidence="8 11" id="KW-0067">ATP-binding</keyword>
<dbReference type="SMART" id="SM00473">
    <property type="entry name" value="PAN_AP"/>
    <property type="match status" value="1"/>
</dbReference>
<comment type="subcellular location">
    <subcellularLocation>
        <location evidence="1">Cell membrane</location>
        <topology evidence="1">Single-pass type I membrane protein</topology>
    </subcellularLocation>
</comment>
<sequence>MHALWSDGGGVSSGRHGQRRAFGCGRRKPASSEATTDAQGICDDDIHNKGRVTGLDNGEEEEVHPFVYGGSVDAASHPCAWALGGGGSGVRELRFLAGEGGAMLLRMYDSGYCLDERRKREGEWRNEYTTVNCWCRQRKSINFHGADAALSSTVPGNSSTSRGILSTWPILSKLIRRHMHKSYVYAGDIMMGNSSLIDGQTLISAGSVFQLGFFSPVNDSGTSYIGIWYYNLPPRESKVVVWVANRNKSVDTSMASLNLTSDGNLILFEEGTKVWSTGRPAELNSARLQLLDSGNLVLTASNSSRTLWQSFDHGCDTLLPGMKTGFDFQTNTSWQFMPWTSATDPSPGKYVSKIETYNVPEFYTVSVNGSLKLFRTGPWNGQWFSGLPQMGSNIVLTHLNFTYVSNQNEIYYMTEYQTRSPELIRALVFTNVSYQSWCFVEGEWRIILSFPSDDCDYYNHCGRNSVCTKGYYSTSCRCLEGFVENKSVVGCARKEPLLCSSNQFSKEPSVKVPDTENATSGGNISLDSCKKLCLDDCSCVAFAVINGPYGCITWRGELLDLRSFTDGGDDLYIRLPGSSTSNLKKLVWAIVISVLLGFLLLCSVGVLARRRRNRASTCRLQLQFPNVQKDVLPSYDLRTIKAATNDFSDENKLGEGGFGVVYKGQLEDEQNIAVKKLSRYSSHGPDEFQNELSLIAKLQHRNLVRLLGCCIEGYERLLILEYMENKSLDAFIYDKAKSSLLNWQRRFNIIIGIARGLLYLHQDSRLRVIHRDLKPSNILLDKDMNPKISDFGIARIFEGDNALEDATTRPIGTIGYMAPEYLSRGVFSFKSDVFSFGVIILKIISGKKNRVFSQTDTSITLLEYVYKLWKEERSLEIVDDALNQSYPMEEVLRCIQTSLLCVQDNSKDRPTMTEVVTMLTSEDELLIPIMQPVITSTSNEEDFTINEMSFTLIGR</sequence>
<evidence type="ECO:0000313" key="18">
    <source>
        <dbReference type="Proteomes" id="UP000734854"/>
    </source>
</evidence>
<dbReference type="PANTHER" id="PTHR27002:SF616">
    <property type="entry name" value="RECEPTOR-LIKE SERINE_THREONINE-PROTEIN KINASE"/>
    <property type="match status" value="1"/>
</dbReference>
<dbReference type="FunFam" id="1.10.510.10:FF:000060">
    <property type="entry name" value="G-type lectin S-receptor-like serine/threonine-protein kinase"/>
    <property type="match status" value="1"/>
</dbReference>
<dbReference type="EMBL" id="JACMSC010000003">
    <property type="protein sequence ID" value="KAG6528965.1"/>
    <property type="molecule type" value="Genomic_DNA"/>
</dbReference>
<gene>
    <name evidence="17" type="ORF">ZIOFF_011157</name>
</gene>
<feature type="domain" description="Apple" evidence="16">
    <location>
        <begin position="499"/>
        <end position="576"/>
    </location>
</feature>
<evidence type="ECO:0000256" key="9">
    <source>
        <dbReference type="ARBA" id="ARBA00023157"/>
    </source>
</evidence>
<dbReference type="GO" id="GO:0005886">
    <property type="term" value="C:plasma membrane"/>
    <property type="evidence" value="ECO:0007669"/>
    <property type="project" value="UniProtKB-SubCell"/>
</dbReference>
<protein>
    <recommendedName>
        <fullName evidence="19">Non-specific serine/threonine protein kinase</fullName>
    </recommendedName>
</protein>
<dbReference type="PANTHER" id="PTHR27002">
    <property type="entry name" value="RECEPTOR-LIKE SERINE/THREONINE-PROTEIN KINASE SD1-8"/>
    <property type="match status" value="1"/>
</dbReference>
<evidence type="ECO:0000313" key="17">
    <source>
        <dbReference type="EMBL" id="KAG6528965.1"/>
    </source>
</evidence>
<dbReference type="PROSITE" id="PS50948">
    <property type="entry name" value="PAN"/>
    <property type="match status" value="1"/>
</dbReference>
<evidence type="ECO:0000256" key="5">
    <source>
        <dbReference type="ARBA" id="ARBA00022729"/>
    </source>
</evidence>
<evidence type="ECO:0000256" key="8">
    <source>
        <dbReference type="ARBA" id="ARBA00022840"/>
    </source>
</evidence>
<evidence type="ECO:0000259" key="14">
    <source>
        <dbReference type="PROSITE" id="PS50011"/>
    </source>
</evidence>
<dbReference type="FunFam" id="3.30.200.20:FF:000177">
    <property type="entry name" value="Cysteine-rich receptor-like protein kinase 2"/>
    <property type="match status" value="1"/>
</dbReference>
<proteinExistence type="predicted"/>
<dbReference type="InterPro" id="IPR011009">
    <property type="entry name" value="Kinase-like_dom_sf"/>
</dbReference>
<keyword evidence="18" id="KW-1185">Reference proteome</keyword>
<evidence type="ECO:0000256" key="4">
    <source>
        <dbReference type="ARBA" id="ARBA00022679"/>
    </source>
</evidence>
<dbReference type="Pfam" id="PF01453">
    <property type="entry name" value="B_lectin"/>
    <property type="match status" value="1"/>
</dbReference>
<dbReference type="PROSITE" id="PS00108">
    <property type="entry name" value="PROTEIN_KINASE_ST"/>
    <property type="match status" value="1"/>
</dbReference>
<dbReference type="SMART" id="SM00220">
    <property type="entry name" value="S_TKc"/>
    <property type="match status" value="1"/>
</dbReference>
<dbReference type="SUPFAM" id="SSF51110">
    <property type="entry name" value="alpha-D-mannose-specific plant lectins"/>
    <property type="match status" value="1"/>
</dbReference>
<keyword evidence="13" id="KW-0472">Membrane</keyword>
<dbReference type="Gene3D" id="1.10.510.10">
    <property type="entry name" value="Transferase(Phosphotransferase) domain 1"/>
    <property type="match status" value="1"/>
</dbReference>
<evidence type="ECO:0000259" key="15">
    <source>
        <dbReference type="PROSITE" id="PS50927"/>
    </source>
</evidence>
<name>A0A8J5LPU5_ZINOF</name>
<reference evidence="17 18" key="1">
    <citation type="submission" date="2020-08" db="EMBL/GenBank/DDBJ databases">
        <title>Plant Genome Project.</title>
        <authorList>
            <person name="Zhang R.-G."/>
        </authorList>
    </citation>
    <scope>NUCLEOTIDE SEQUENCE [LARGE SCALE GENOMIC DNA]</scope>
    <source>
        <tissue evidence="17">Rhizome</tissue>
    </source>
</reference>
<dbReference type="Proteomes" id="UP000734854">
    <property type="component" value="Unassembled WGS sequence"/>
</dbReference>
<feature type="domain" description="Protein kinase" evidence="14">
    <location>
        <begin position="647"/>
        <end position="926"/>
    </location>
</feature>
<comment type="caution">
    <text evidence="17">The sequence shown here is derived from an EMBL/GenBank/DDBJ whole genome shotgun (WGS) entry which is preliminary data.</text>
</comment>
<dbReference type="PROSITE" id="PS00107">
    <property type="entry name" value="PROTEIN_KINASE_ATP"/>
    <property type="match status" value="1"/>
</dbReference>
<evidence type="ECO:0000256" key="2">
    <source>
        <dbReference type="ARBA" id="ARBA00022475"/>
    </source>
</evidence>
<dbReference type="CDD" id="cd01098">
    <property type="entry name" value="PAN_AP_plant"/>
    <property type="match status" value="1"/>
</dbReference>
<evidence type="ECO:0000259" key="16">
    <source>
        <dbReference type="PROSITE" id="PS50948"/>
    </source>
</evidence>
<dbReference type="CDD" id="cd00028">
    <property type="entry name" value="B_lectin"/>
    <property type="match status" value="1"/>
</dbReference>
<evidence type="ECO:0000256" key="6">
    <source>
        <dbReference type="ARBA" id="ARBA00022741"/>
    </source>
</evidence>
<evidence type="ECO:0000256" key="1">
    <source>
        <dbReference type="ARBA" id="ARBA00004251"/>
    </source>
</evidence>
<dbReference type="SMART" id="SM00108">
    <property type="entry name" value="B_lectin"/>
    <property type="match status" value="1"/>
</dbReference>
<keyword evidence="3" id="KW-0723">Serine/threonine-protein kinase</keyword>
<organism evidence="17 18">
    <name type="scientific">Zingiber officinale</name>
    <name type="common">Ginger</name>
    <name type="synonym">Amomum zingiber</name>
    <dbReference type="NCBI Taxonomy" id="94328"/>
    <lineage>
        <taxon>Eukaryota</taxon>
        <taxon>Viridiplantae</taxon>
        <taxon>Streptophyta</taxon>
        <taxon>Embryophyta</taxon>
        <taxon>Tracheophyta</taxon>
        <taxon>Spermatophyta</taxon>
        <taxon>Magnoliopsida</taxon>
        <taxon>Liliopsida</taxon>
        <taxon>Zingiberales</taxon>
        <taxon>Zingiberaceae</taxon>
        <taxon>Zingiber</taxon>
    </lineage>
</organism>
<keyword evidence="6 11" id="KW-0547">Nucleotide-binding</keyword>
<dbReference type="PROSITE" id="PS50927">
    <property type="entry name" value="BULB_LECTIN"/>
    <property type="match status" value="1"/>
</dbReference>
<dbReference type="InterPro" id="IPR017441">
    <property type="entry name" value="Protein_kinase_ATP_BS"/>
</dbReference>
<dbReference type="InterPro" id="IPR000719">
    <property type="entry name" value="Prot_kinase_dom"/>
</dbReference>
<dbReference type="InterPro" id="IPR008271">
    <property type="entry name" value="Ser/Thr_kinase_AS"/>
</dbReference>
<dbReference type="InterPro" id="IPR000858">
    <property type="entry name" value="S_locus_glycoprot_dom"/>
</dbReference>
<evidence type="ECO:0000256" key="3">
    <source>
        <dbReference type="ARBA" id="ARBA00022527"/>
    </source>
</evidence>
<dbReference type="Pfam" id="PF00069">
    <property type="entry name" value="Pkinase"/>
    <property type="match status" value="1"/>
</dbReference>
<dbReference type="GO" id="GO:0005524">
    <property type="term" value="F:ATP binding"/>
    <property type="evidence" value="ECO:0007669"/>
    <property type="project" value="UniProtKB-UniRule"/>
</dbReference>
<keyword evidence="13" id="KW-1133">Transmembrane helix</keyword>
<evidence type="ECO:0000256" key="12">
    <source>
        <dbReference type="SAM" id="MobiDB-lite"/>
    </source>
</evidence>
<evidence type="ECO:0000256" key="11">
    <source>
        <dbReference type="PROSITE-ProRule" id="PRU10141"/>
    </source>
</evidence>
<dbReference type="Gene3D" id="3.30.200.20">
    <property type="entry name" value="Phosphorylase Kinase, domain 1"/>
    <property type="match status" value="1"/>
</dbReference>
<dbReference type="CDD" id="cd14066">
    <property type="entry name" value="STKc_IRAK"/>
    <property type="match status" value="1"/>
</dbReference>
<keyword evidence="7" id="KW-0418">Kinase</keyword>
<dbReference type="PROSITE" id="PS50011">
    <property type="entry name" value="PROTEIN_KINASE_DOM"/>
    <property type="match status" value="1"/>
</dbReference>
<dbReference type="InterPro" id="IPR003609">
    <property type="entry name" value="Pan_app"/>
</dbReference>
<keyword evidence="10" id="KW-0325">Glycoprotein</keyword>